<organism evidence="2 3">
    <name type="scientific">Wuchereria bancrofti</name>
    <dbReference type="NCBI Taxonomy" id="6293"/>
    <lineage>
        <taxon>Eukaryota</taxon>
        <taxon>Metazoa</taxon>
        <taxon>Ecdysozoa</taxon>
        <taxon>Nematoda</taxon>
        <taxon>Chromadorea</taxon>
        <taxon>Rhabditida</taxon>
        <taxon>Spirurina</taxon>
        <taxon>Spiruromorpha</taxon>
        <taxon>Filarioidea</taxon>
        <taxon>Onchocercidae</taxon>
        <taxon>Wuchereria</taxon>
    </lineage>
</organism>
<evidence type="ECO:0000313" key="2">
    <source>
        <dbReference type="EMBL" id="VDM07205.1"/>
    </source>
</evidence>
<dbReference type="InterPro" id="IPR023346">
    <property type="entry name" value="Lysozyme-like_dom_sf"/>
</dbReference>
<reference evidence="2 3" key="1">
    <citation type="submission" date="2018-11" db="EMBL/GenBank/DDBJ databases">
        <authorList>
            <consortium name="Pathogen Informatics"/>
        </authorList>
    </citation>
    <scope>NUCLEOTIDE SEQUENCE [LARGE SCALE GENOMIC DNA]</scope>
</reference>
<dbReference type="AlphaFoldDB" id="A0A3P7FCM1"/>
<name>A0A3P7FCM1_WUCBA</name>
<dbReference type="EMBL" id="UYWW01000088">
    <property type="protein sequence ID" value="VDM07205.1"/>
    <property type="molecule type" value="Genomic_DNA"/>
</dbReference>
<evidence type="ECO:0000259" key="1">
    <source>
        <dbReference type="Pfam" id="PF05838"/>
    </source>
</evidence>
<dbReference type="Pfam" id="PF05838">
    <property type="entry name" value="Glyco_hydro_108"/>
    <property type="match status" value="1"/>
</dbReference>
<feature type="domain" description="TtsA-like Glycoside hydrolase family 108" evidence="1">
    <location>
        <begin position="323"/>
        <end position="351"/>
    </location>
</feature>
<dbReference type="InterPro" id="IPR008565">
    <property type="entry name" value="TtsA-like_GH18_dom"/>
</dbReference>
<dbReference type="SUPFAM" id="SSF53955">
    <property type="entry name" value="Lysozyme-like"/>
    <property type="match status" value="1"/>
</dbReference>
<keyword evidence="3" id="KW-1185">Reference proteome</keyword>
<protein>
    <recommendedName>
        <fullName evidence="1">TtsA-like Glycoside hydrolase family 108 domain-containing protein</fullName>
    </recommendedName>
</protein>
<dbReference type="InParanoid" id="A0A3P7FCM1"/>
<dbReference type="Proteomes" id="UP000270924">
    <property type="component" value="Unassembled WGS sequence"/>
</dbReference>
<sequence length="353" mass="38536">MSYILGYRPQVSYASNVSVDLYQLIPTTISASILTPDYNYALVIPENTSLTSATTDATDSQNNKWYEVPYLAQSTIFDRVSNPTSGSDGVPYLLQLKRVPRRFVSRFLSDGTLQLEFGAGISNKTDQNILPNVDNIQLGLVPGISNLYNNYNKASVFFTQEYGLAPGNDITVRYLVGGGIASNVPSNDLTIIDKTTAYFPSGVNNILSTQIINSIASTNPSASSGGRGGDEIEEIRNNALYAYQSQLRAVTRDDYMIRALSLPSDYGSIAKVYVTQDMSRETLKTPTISTLPNVHNPLSLDMYILSYDSNKNLTNASTTLKIAEGGLSNDPNDKGGLTKYGVTLNTWIQNGYD</sequence>
<dbReference type="Gene3D" id="1.20.141.10">
    <property type="entry name" value="Chitosanase, subunit A, domain 1"/>
    <property type="match status" value="1"/>
</dbReference>
<accession>A0A3P7FCM1</accession>
<proteinExistence type="predicted"/>
<feature type="non-terminal residue" evidence="2">
    <location>
        <position position="353"/>
    </location>
</feature>
<gene>
    <name evidence="2" type="ORF">WBA_LOCUS591</name>
</gene>
<evidence type="ECO:0000313" key="3">
    <source>
        <dbReference type="Proteomes" id="UP000270924"/>
    </source>
</evidence>